<protein>
    <submittedName>
        <fullName evidence="3">Uncharacterized protein</fullName>
    </submittedName>
</protein>
<sequence>MRRNLFYPHPVLLFNQVDRLDDKFSQTSLGLYPPREKEEESSPTPKQSSSRKCPVNNYNIYRPLPLAHSPLPPYSF</sequence>
<keyword evidence="2" id="KW-1185">Reference proteome</keyword>
<name>A0A915EE15_9BILA</name>
<dbReference type="AlphaFoldDB" id="A0A915EE15"/>
<evidence type="ECO:0000256" key="1">
    <source>
        <dbReference type="SAM" id="MobiDB-lite"/>
    </source>
</evidence>
<feature type="region of interest" description="Disordered" evidence="1">
    <location>
        <begin position="25"/>
        <end position="56"/>
    </location>
</feature>
<reference evidence="3" key="1">
    <citation type="submission" date="2022-11" db="UniProtKB">
        <authorList>
            <consortium name="WormBaseParasite"/>
        </authorList>
    </citation>
    <scope>IDENTIFICATION</scope>
</reference>
<proteinExistence type="predicted"/>
<dbReference type="WBParaSite" id="jg5130">
    <property type="protein sequence ID" value="jg5130"/>
    <property type="gene ID" value="jg5130"/>
</dbReference>
<feature type="compositionally biased region" description="Polar residues" evidence="1">
    <location>
        <begin position="42"/>
        <end position="56"/>
    </location>
</feature>
<accession>A0A915EE15</accession>
<evidence type="ECO:0000313" key="2">
    <source>
        <dbReference type="Proteomes" id="UP000887574"/>
    </source>
</evidence>
<evidence type="ECO:0000313" key="3">
    <source>
        <dbReference type="WBParaSite" id="jg5130"/>
    </source>
</evidence>
<organism evidence="2 3">
    <name type="scientific">Ditylenchus dipsaci</name>
    <dbReference type="NCBI Taxonomy" id="166011"/>
    <lineage>
        <taxon>Eukaryota</taxon>
        <taxon>Metazoa</taxon>
        <taxon>Ecdysozoa</taxon>
        <taxon>Nematoda</taxon>
        <taxon>Chromadorea</taxon>
        <taxon>Rhabditida</taxon>
        <taxon>Tylenchina</taxon>
        <taxon>Tylenchomorpha</taxon>
        <taxon>Sphaerularioidea</taxon>
        <taxon>Anguinidae</taxon>
        <taxon>Anguininae</taxon>
        <taxon>Ditylenchus</taxon>
    </lineage>
</organism>
<dbReference type="Proteomes" id="UP000887574">
    <property type="component" value="Unplaced"/>
</dbReference>